<evidence type="ECO:0000259" key="5">
    <source>
        <dbReference type="PROSITE" id="PS50977"/>
    </source>
</evidence>
<sequence>MPRNSSSSGTAPASLDPRVVRSRAAVLGAAREILFAEGWDAVTHASVAARSGVGRTTLYRHWPEAADLIRDVIAEQLAITRIAPTGDLREDLIAQLEAFRLQLHDPGMERALRVIIERAGYLPAFTEMKETLYQEGSRGFREILRQAKAAGEVDARLDVGRAIDQLAGPLVYRRFLAGRSFTAAYVRHVVDDFLTAHAPRDPGAGTASP</sequence>
<name>A0ABP9I195_9ACTN</name>
<evidence type="ECO:0000256" key="1">
    <source>
        <dbReference type="ARBA" id="ARBA00023015"/>
    </source>
</evidence>
<dbReference type="InterPro" id="IPR009057">
    <property type="entry name" value="Homeodomain-like_sf"/>
</dbReference>
<dbReference type="Proteomes" id="UP001500466">
    <property type="component" value="Unassembled WGS sequence"/>
</dbReference>
<dbReference type="Pfam" id="PF00440">
    <property type="entry name" value="TetR_N"/>
    <property type="match status" value="1"/>
</dbReference>
<keyword evidence="2 4" id="KW-0238">DNA-binding</keyword>
<evidence type="ECO:0000256" key="3">
    <source>
        <dbReference type="ARBA" id="ARBA00023163"/>
    </source>
</evidence>
<keyword evidence="1" id="KW-0805">Transcription regulation</keyword>
<evidence type="ECO:0000313" key="7">
    <source>
        <dbReference type="Proteomes" id="UP001500466"/>
    </source>
</evidence>
<feature type="domain" description="HTH tetR-type" evidence="5">
    <location>
        <begin position="20"/>
        <end position="80"/>
    </location>
</feature>
<comment type="caution">
    <text evidence="6">The sequence shown here is derived from an EMBL/GenBank/DDBJ whole genome shotgun (WGS) entry which is preliminary data.</text>
</comment>
<dbReference type="InterPro" id="IPR050109">
    <property type="entry name" value="HTH-type_TetR-like_transc_reg"/>
</dbReference>
<dbReference type="SUPFAM" id="SSF46689">
    <property type="entry name" value="Homeodomain-like"/>
    <property type="match status" value="1"/>
</dbReference>
<dbReference type="InterPro" id="IPR036271">
    <property type="entry name" value="Tet_transcr_reg_TetR-rel_C_sf"/>
</dbReference>
<evidence type="ECO:0000256" key="4">
    <source>
        <dbReference type="PROSITE-ProRule" id="PRU00335"/>
    </source>
</evidence>
<dbReference type="PANTHER" id="PTHR30055">
    <property type="entry name" value="HTH-TYPE TRANSCRIPTIONAL REGULATOR RUTR"/>
    <property type="match status" value="1"/>
</dbReference>
<evidence type="ECO:0000313" key="6">
    <source>
        <dbReference type="EMBL" id="GAA4984957.1"/>
    </source>
</evidence>
<dbReference type="Gene3D" id="1.10.10.60">
    <property type="entry name" value="Homeodomain-like"/>
    <property type="match status" value="1"/>
</dbReference>
<proteinExistence type="predicted"/>
<protein>
    <submittedName>
        <fullName evidence="6">TetR/AcrR family transcriptional regulator</fullName>
    </submittedName>
</protein>
<keyword evidence="7" id="KW-1185">Reference proteome</keyword>
<evidence type="ECO:0000256" key="2">
    <source>
        <dbReference type="ARBA" id="ARBA00023125"/>
    </source>
</evidence>
<dbReference type="Pfam" id="PF16859">
    <property type="entry name" value="TetR_C_11"/>
    <property type="match status" value="1"/>
</dbReference>
<gene>
    <name evidence="6" type="ORF">GCM10023205_64000</name>
</gene>
<accession>A0ABP9I195</accession>
<dbReference type="RefSeq" id="WP_345679249.1">
    <property type="nucleotide sequence ID" value="NZ_BAABHS010000029.1"/>
</dbReference>
<dbReference type="Gene3D" id="1.10.357.10">
    <property type="entry name" value="Tetracycline Repressor, domain 2"/>
    <property type="match status" value="1"/>
</dbReference>
<dbReference type="InterPro" id="IPR011075">
    <property type="entry name" value="TetR_C"/>
</dbReference>
<dbReference type="InterPro" id="IPR001647">
    <property type="entry name" value="HTH_TetR"/>
</dbReference>
<dbReference type="EMBL" id="BAABHS010000029">
    <property type="protein sequence ID" value="GAA4984957.1"/>
    <property type="molecule type" value="Genomic_DNA"/>
</dbReference>
<reference evidence="7" key="1">
    <citation type="journal article" date="2019" name="Int. J. Syst. Evol. Microbiol.">
        <title>The Global Catalogue of Microorganisms (GCM) 10K type strain sequencing project: providing services to taxonomists for standard genome sequencing and annotation.</title>
        <authorList>
            <consortium name="The Broad Institute Genomics Platform"/>
            <consortium name="The Broad Institute Genome Sequencing Center for Infectious Disease"/>
            <person name="Wu L."/>
            <person name="Ma J."/>
        </authorList>
    </citation>
    <scope>NUCLEOTIDE SEQUENCE [LARGE SCALE GENOMIC DNA]</scope>
    <source>
        <strain evidence="7">JCM 17986</strain>
    </source>
</reference>
<dbReference type="PRINTS" id="PR00455">
    <property type="entry name" value="HTHTETR"/>
</dbReference>
<keyword evidence="3" id="KW-0804">Transcription</keyword>
<organism evidence="6 7">
    <name type="scientific">Yinghuangia aomiensis</name>
    <dbReference type="NCBI Taxonomy" id="676205"/>
    <lineage>
        <taxon>Bacteria</taxon>
        <taxon>Bacillati</taxon>
        <taxon>Actinomycetota</taxon>
        <taxon>Actinomycetes</taxon>
        <taxon>Kitasatosporales</taxon>
        <taxon>Streptomycetaceae</taxon>
        <taxon>Yinghuangia</taxon>
    </lineage>
</organism>
<feature type="DNA-binding region" description="H-T-H motif" evidence="4">
    <location>
        <begin position="43"/>
        <end position="62"/>
    </location>
</feature>
<dbReference type="PROSITE" id="PS50977">
    <property type="entry name" value="HTH_TETR_2"/>
    <property type="match status" value="1"/>
</dbReference>
<dbReference type="SUPFAM" id="SSF48498">
    <property type="entry name" value="Tetracyclin repressor-like, C-terminal domain"/>
    <property type="match status" value="1"/>
</dbReference>
<dbReference type="PANTHER" id="PTHR30055:SF148">
    <property type="entry name" value="TETR-FAMILY TRANSCRIPTIONAL REGULATOR"/>
    <property type="match status" value="1"/>
</dbReference>